<evidence type="ECO:0000313" key="1">
    <source>
        <dbReference type="EMBL" id="ASJ07321.1"/>
    </source>
</evidence>
<organism evidence="1 2">
    <name type="scientific">Thermococcus pacificus</name>
    <dbReference type="NCBI Taxonomy" id="71998"/>
    <lineage>
        <taxon>Archaea</taxon>
        <taxon>Methanobacteriati</taxon>
        <taxon>Methanobacteriota</taxon>
        <taxon>Thermococci</taxon>
        <taxon>Thermococcales</taxon>
        <taxon>Thermococcaceae</taxon>
        <taxon>Thermococcus</taxon>
    </lineage>
</organism>
<accession>A0A218P952</accession>
<dbReference type="AlphaFoldDB" id="A0A218P952"/>
<dbReference type="OrthoDB" id="98904at2157"/>
<dbReference type="KEGG" id="tpaf:A3L08_08295"/>
<dbReference type="RefSeq" id="WP_088854567.1">
    <property type="nucleotide sequence ID" value="NZ_CP015102.1"/>
</dbReference>
<dbReference type="Proteomes" id="UP000197418">
    <property type="component" value="Chromosome"/>
</dbReference>
<protein>
    <submittedName>
        <fullName evidence="1">Uncharacterized protein</fullName>
    </submittedName>
</protein>
<proteinExistence type="predicted"/>
<reference evidence="1 2" key="1">
    <citation type="submission" date="2016-04" db="EMBL/GenBank/DDBJ databases">
        <title>Complete genome sequence of Thermococcus pacificus type strain P4.</title>
        <authorList>
            <person name="Oger P.M."/>
        </authorList>
    </citation>
    <scope>NUCLEOTIDE SEQUENCE [LARGE SCALE GENOMIC DNA]</scope>
    <source>
        <strain evidence="1 2">P-4</strain>
    </source>
</reference>
<dbReference type="GeneID" id="33316265"/>
<keyword evidence="2" id="KW-1185">Reference proteome</keyword>
<sequence>MEVVTNSFGLKSKPILAPKAFEAIYSMWGKIVEGSQLAVPHLVGRARILNGVASLVEMDVVLHTEERPLIIREGNEVSFIVPVEPREGPEGIYLKLQNALEEQL</sequence>
<gene>
    <name evidence="1" type="ORF">A3L08_08295</name>
</gene>
<name>A0A218P952_9EURY</name>
<dbReference type="EMBL" id="CP015102">
    <property type="protein sequence ID" value="ASJ07321.1"/>
    <property type="molecule type" value="Genomic_DNA"/>
</dbReference>
<evidence type="ECO:0000313" key="2">
    <source>
        <dbReference type="Proteomes" id="UP000197418"/>
    </source>
</evidence>